<reference evidence="1 2" key="1">
    <citation type="submission" date="2016-10" db="EMBL/GenBank/DDBJ databases">
        <authorList>
            <person name="de Groot N.N."/>
        </authorList>
    </citation>
    <scope>NUCLEOTIDE SEQUENCE [LARGE SCALE GENOMIC DNA]</scope>
    <source>
        <strain evidence="1 2">CPCC 201354</strain>
    </source>
</reference>
<dbReference type="EMBL" id="FNCN01000009">
    <property type="protein sequence ID" value="SDG92253.1"/>
    <property type="molecule type" value="Genomic_DNA"/>
</dbReference>
<name>A0A1G7Y7F5_9ACTN</name>
<accession>A0A1G7Y7F5</accession>
<dbReference type="AlphaFoldDB" id="A0A1G7Y7F5"/>
<dbReference type="InterPro" id="IPR036278">
    <property type="entry name" value="Sialidase_sf"/>
</dbReference>
<sequence>MPLPVVLAAALAVLLGAGVIVWQWVGPSADGLRLADGEGRNADGTFAVSADGGGSNQVLNAVTSVGDTVVAVGSDTTSPVPRPLFLVSTDDGRTWRLGSVTGPAGYESTATTVGRVVGGDGKWLAAGNEVPTDAGPGSRGLWTSENGIAWTAVDPSELGVFQPSDKVADIARTSSGFVAAGTAVLDNGTEGPVVWTSPDGRSWTRIEAKQIGDSGGIRGIKAVAARGKSVVALAEPGSGGSTSVILRSADGGRTWTRTGAALKDVTPRTGALAALDDTFVLVPIRQRSDKGEVRVYCSGTGREWRRCGTIGGLARDGVGVLRLSGAGSGVAAVAEAGWQRYTVYTSSNGKSWQKRADLGELSGTTLRALTVSGGGTLVVGGDRGMGGNDNRLVLMAAAKGAKMAPVDLGGIQGLTRVARETTRLAVSGDRFVAVGAAAGEAGIWTGAGGDDWRAAGPASVLSGPRRQSLADVAHGPEGWIAVGGTMTDGSSTRMLVVTSPDGETWKGVPAEGALAPQADHYYLAAHSVAAGEAGYVVAGEDRTLGGTSPVLWFTSDLRRFTRADKLPGGQADIRIGDVAATSEGFVAVGGSVATGKEYGVAWVSSDGKRWTQRERVLPPEATSAALHHVVARDGRITAVGTAQHSGARRTFSAVSGDDGETWEYAWLPVSEAASVLDLASGDAGLVAVGWHGAPGEGDSAAWASEDGLTWHRHAVESDGLGGDGAQRLGAVAASEEEVVALGRSTTYSADQLLIWRTSFER</sequence>
<dbReference type="STRING" id="504805.SAMN05421505_109126"/>
<dbReference type="SUPFAM" id="SSF50939">
    <property type="entry name" value="Sialidases"/>
    <property type="match status" value="1"/>
</dbReference>
<dbReference type="Gene3D" id="2.120.10.10">
    <property type="match status" value="1"/>
</dbReference>
<dbReference type="SUPFAM" id="SSF110296">
    <property type="entry name" value="Oligoxyloglucan reducing end-specific cellobiohydrolase"/>
    <property type="match status" value="1"/>
</dbReference>
<gene>
    <name evidence="1" type="ORF">SAMN05421505_109126</name>
</gene>
<keyword evidence="2" id="KW-1185">Reference proteome</keyword>
<protein>
    <submittedName>
        <fullName evidence="1">Uncharacterized protein</fullName>
    </submittedName>
</protein>
<organism evidence="1 2">
    <name type="scientific">Sinosporangium album</name>
    <dbReference type="NCBI Taxonomy" id="504805"/>
    <lineage>
        <taxon>Bacteria</taxon>
        <taxon>Bacillati</taxon>
        <taxon>Actinomycetota</taxon>
        <taxon>Actinomycetes</taxon>
        <taxon>Streptosporangiales</taxon>
        <taxon>Streptosporangiaceae</taxon>
        <taxon>Sinosporangium</taxon>
    </lineage>
</organism>
<dbReference type="InterPro" id="IPR015943">
    <property type="entry name" value="WD40/YVTN_repeat-like_dom_sf"/>
</dbReference>
<proteinExistence type="predicted"/>
<evidence type="ECO:0000313" key="1">
    <source>
        <dbReference type="EMBL" id="SDG92253.1"/>
    </source>
</evidence>
<dbReference type="Gene3D" id="2.130.10.10">
    <property type="entry name" value="YVTN repeat-like/Quinoprotein amine dehydrogenase"/>
    <property type="match status" value="1"/>
</dbReference>
<evidence type="ECO:0000313" key="2">
    <source>
        <dbReference type="Proteomes" id="UP000198923"/>
    </source>
</evidence>
<dbReference type="Proteomes" id="UP000198923">
    <property type="component" value="Unassembled WGS sequence"/>
</dbReference>